<dbReference type="FunFam" id="3.40.50.11060:FF:000001">
    <property type="entry name" value="GTPase HflX"/>
    <property type="match status" value="1"/>
</dbReference>
<gene>
    <name evidence="6 11" type="primary">hflX</name>
    <name evidence="11" type="ORF">AVLFYP127_00080</name>
</gene>
<evidence type="ECO:0000256" key="1">
    <source>
        <dbReference type="ARBA" id="ARBA00022490"/>
    </source>
</evidence>
<comment type="subcellular location">
    <subcellularLocation>
        <location evidence="6">Cytoplasm</location>
    </subcellularLocation>
    <text evidence="6">May associate with membranes.</text>
</comment>
<comment type="subunit">
    <text evidence="6">Monomer. Associates with the 50S ribosomal subunit.</text>
</comment>
<name>A0A6N2QXH8_9FIRM</name>
<dbReference type="PIRSF" id="PIRSF006809">
    <property type="entry name" value="GTP-binding_hflX_prd"/>
    <property type="match status" value="1"/>
</dbReference>
<dbReference type="InterPro" id="IPR006073">
    <property type="entry name" value="GTP-bd"/>
</dbReference>
<feature type="binding site" evidence="7">
    <location>
        <begin position="334"/>
        <end position="336"/>
    </location>
    <ligand>
        <name>GTP</name>
        <dbReference type="ChEBI" id="CHEBI:37565"/>
    </ligand>
</feature>
<dbReference type="InterPro" id="IPR032305">
    <property type="entry name" value="GTP-bd_M"/>
</dbReference>
<dbReference type="InterPro" id="IPR016496">
    <property type="entry name" value="GTPase_HflX"/>
</dbReference>
<comment type="cofactor">
    <cofactor evidence="8">
        <name>Mg(2+)</name>
        <dbReference type="ChEBI" id="CHEBI:18420"/>
    </cofactor>
</comment>
<dbReference type="Pfam" id="PF16360">
    <property type="entry name" value="GTP-bdg_M"/>
    <property type="match status" value="1"/>
</dbReference>
<dbReference type="Gene3D" id="6.10.250.2860">
    <property type="match status" value="1"/>
</dbReference>
<feature type="coiled-coil region" evidence="9">
    <location>
        <begin position="156"/>
        <end position="183"/>
    </location>
</feature>
<feature type="binding site" evidence="8">
    <location>
        <position position="201"/>
    </location>
    <ligand>
        <name>Mg(2+)</name>
        <dbReference type="ChEBI" id="CHEBI:18420"/>
    </ligand>
</feature>
<evidence type="ECO:0000259" key="10">
    <source>
        <dbReference type="PROSITE" id="PS51705"/>
    </source>
</evidence>
<evidence type="ECO:0000313" key="11">
    <source>
        <dbReference type="EMBL" id="VYS73303.1"/>
    </source>
</evidence>
<dbReference type="GO" id="GO:0005525">
    <property type="term" value="F:GTP binding"/>
    <property type="evidence" value="ECO:0007669"/>
    <property type="project" value="UniProtKB-UniRule"/>
</dbReference>
<comment type="function">
    <text evidence="6">GTPase that associates with the 50S ribosomal subunit and may have a role during protein synthesis or ribosome biogenesis.</text>
</comment>
<evidence type="ECO:0000256" key="8">
    <source>
        <dbReference type="PIRSR" id="PIRSR006809-2"/>
    </source>
</evidence>
<dbReference type="NCBIfam" id="TIGR03156">
    <property type="entry name" value="GTP_HflX"/>
    <property type="match status" value="1"/>
</dbReference>
<dbReference type="PANTHER" id="PTHR10229">
    <property type="entry name" value="GTP-BINDING PROTEIN HFLX"/>
    <property type="match status" value="1"/>
</dbReference>
<dbReference type="GO" id="GO:0005737">
    <property type="term" value="C:cytoplasm"/>
    <property type="evidence" value="ECO:0007669"/>
    <property type="project" value="UniProtKB-SubCell"/>
</dbReference>
<dbReference type="Pfam" id="PF13167">
    <property type="entry name" value="GTP-bdg_N"/>
    <property type="match status" value="1"/>
</dbReference>
<proteinExistence type="inferred from homology"/>
<dbReference type="CDD" id="cd01878">
    <property type="entry name" value="HflX"/>
    <property type="match status" value="1"/>
</dbReference>
<sequence>MQEVIQVNVFEKNENPNKEFELESLINTAGGKSVAKISQVISKVNPAYYIGFGKVSEIEDIAKKLDVNTVVFDVELSASQLRNLEEKMKLHVVDWTTLILDIFAQRANTKEAKLKIKLAQLKYQLPRINKWFAYLSRQSGGIGTRGPGETMLETDKRAIVRDIRSLEEKLKDLEKTKSVNRKSRDKILNISLLGYTNAGKSTILNNMLKIFGKEKYVYSDDLLFATLDTSTRRLDFSNTKVTLTDTVGFIDNLSKELNDSFLTTLEEIKFSDMLLVVIDSSYDIETQLKTIDKALDDIDVGNKKILYVFNKIDKIENDTLLLGYKRKEEKIYISAKNQDDIIKLKEKIVDVIKGDYIKVKMKIPYEDGKVLDYIMTNYDIDNKDYDESSSILEFDISKKDYNKYGRYIEKN</sequence>
<keyword evidence="2 8" id="KW-0479">Metal-binding</keyword>
<keyword evidence="4 8" id="KW-0460">Magnesium</keyword>
<keyword evidence="9" id="KW-0175">Coiled coil</keyword>
<keyword evidence="3 6" id="KW-0547">Nucleotide-binding</keyword>
<feature type="binding site" evidence="7">
    <location>
        <begin position="224"/>
        <end position="228"/>
    </location>
    <ligand>
        <name>GTP</name>
        <dbReference type="ChEBI" id="CHEBI:37565"/>
    </ligand>
</feature>
<feature type="binding site" evidence="8">
    <location>
        <position position="226"/>
    </location>
    <ligand>
        <name>Mg(2+)</name>
        <dbReference type="ChEBI" id="CHEBI:18420"/>
    </ligand>
</feature>
<dbReference type="PANTHER" id="PTHR10229:SF0">
    <property type="entry name" value="GTP-BINDING PROTEIN 6-RELATED"/>
    <property type="match status" value="1"/>
</dbReference>
<protein>
    <recommendedName>
        <fullName evidence="6">GTPase HflX</fullName>
    </recommendedName>
    <alternativeName>
        <fullName evidence="6">GTP-binding protein HflX</fullName>
    </alternativeName>
</protein>
<feature type="binding site" evidence="7">
    <location>
        <begin position="245"/>
        <end position="248"/>
    </location>
    <ligand>
        <name>GTP</name>
        <dbReference type="ChEBI" id="CHEBI:37565"/>
    </ligand>
</feature>
<feature type="binding site" evidence="7">
    <location>
        <begin position="194"/>
        <end position="201"/>
    </location>
    <ligand>
        <name>GTP</name>
        <dbReference type="ChEBI" id="CHEBI:37565"/>
    </ligand>
</feature>
<dbReference type="GO" id="GO:0003924">
    <property type="term" value="F:GTPase activity"/>
    <property type="evidence" value="ECO:0007669"/>
    <property type="project" value="UniProtKB-UniRule"/>
</dbReference>
<dbReference type="Pfam" id="PF01926">
    <property type="entry name" value="MMR_HSR1"/>
    <property type="match status" value="1"/>
</dbReference>
<dbReference type="AlphaFoldDB" id="A0A6N2QXH8"/>
<evidence type="ECO:0000256" key="3">
    <source>
        <dbReference type="ARBA" id="ARBA00022741"/>
    </source>
</evidence>
<organism evidence="11">
    <name type="scientific">Anaerococcus vaginalis</name>
    <dbReference type="NCBI Taxonomy" id="33037"/>
    <lineage>
        <taxon>Bacteria</taxon>
        <taxon>Bacillati</taxon>
        <taxon>Bacillota</taxon>
        <taxon>Tissierellia</taxon>
        <taxon>Tissierellales</taxon>
        <taxon>Peptoniphilaceae</taxon>
        <taxon>Anaerococcus</taxon>
    </lineage>
</organism>
<keyword evidence="1 6" id="KW-0963">Cytoplasm</keyword>
<comment type="similarity">
    <text evidence="6">Belongs to the TRAFAC class OBG-HflX-like GTPase superfamily. HflX GTPase family.</text>
</comment>
<dbReference type="PROSITE" id="PS51705">
    <property type="entry name" value="G_HFLX"/>
    <property type="match status" value="1"/>
</dbReference>
<dbReference type="InterPro" id="IPR042108">
    <property type="entry name" value="GTPase_HflX_N_sf"/>
</dbReference>
<dbReference type="GO" id="GO:0043022">
    <property type="term" value="F:ribosome binding"/>
    <property type="evidence" value="ECO:0007669"/>
    <property type="project" value="TreeGrafter"/>
</dbReference>
<reference evidence="11" key="1">
    <citation type="submission" date="2019-11" db="EMBL/GenBank/DDBJ databases">
        <authorList>
            <person name="Feng L."/>
        </authorList>
    </citation>
    <scope>NUCLEOTIDE SEQUENCE</scope>
    <source>
        <strain evidence="11">AvaginalisLFYP127</strain>
    </source>
</reference>
<keyword evidence="5 6" id="KW-0342">GTP-binding</keyword>
<dbReference type="GO" id="GO:0046872">
    <property type="term" value="F:metal ion binding"/>
    <property type="evidence" value="ECO:0007669"/>
    <property type="project" value="UniProtKB-KW"/>
</dbReference>
<evidence type="ECO:0000256" key="9">
    <source>
        <dbReference type="SAM" id="Coils"/>
    </source>
</evidence>
<feature type="domain" description="Hflx-type G" evidence="10">
    <location>
        <begin position="188"/>
        <end position="356"/>
    </location>
</feature>
<dbReference type="SUPFAM" id="SSF52540">
    <property type="entry name" value="P-loop containing nucleoside triphosphate hydrolases"/>
    <property type="match status" value="1"/>
</dbReference>
<evidence type="ECO:0000256" key="7">
    <source>
        <dbReference type="PIRSR" id="PIRSR006809-1"/>
    </source>
</evidence>
<dbReference type="RefSeq" id="WP_156328337.1">
    <property type="nucleotide sequence ID" value="NZ_CACRSW010000001.1"/>
</dbReference>
<dbReference type="EMBL" id="CACRSW010000001">
    <property type="protein sequence ID" value="VYS73303.1"/>
    <property type="molecule type" value="Genomic_DNA"/>
</dbReference>
<dbReference type="Gene3D" id="3.40.50.300">
    <property type="entry name" value="P-loop containing nucleotide triphosphate hydrolases"/>
    <property type="match status" value="1"/>
</dbReference>
<evidence type="ECO:0000256" key="5">
    <source>
        <dbReference type="ARBA" id="ARBA00023134"/>
    </source>
</evidence>
<dbReference type="InterPro" id="IPR030394">
    <property type="entry name" value="G_HFLX_dom"/>
</dbReference>
<dbReference type="Gene3D" id="3.40.50.11060">
    <property type="entry name" value="GTPase HflX, N-terminal domain"/>
    <property type="match status" value="1"/>
</dbReference>
<dbReference type="HAMAP" id="MF_00900">
    <property type="entry name" value="GTPase_HflX"/>
    <property type="match status" value="1"/>
</dbReference>
<accession>A0A6N2QXH8</accession>
<feature type="binding site" evidence="7">
    <location>
        <begin position="310"/>
        <end position="313"/>
    </location>
    <ligand>
        <name>GTP</name>
        <dbReference type="ChEBI" id="CHEBI:37565"/>
    </ligand>
</feature>
<dbReference type="InterPro" id="IPR025121">
    <property type="entry name" value="GTPase_HflX_N"/>
</dbReference>
<dbReference type="InterPro" id="IPR027417">
    <property type="entry name" value="P-loop_NTPase"/>
</dbReference>
<evidence type="ECO:0000256" key="6">
    <source>
        <dbReference type="HAMAP-Rule" id="MF_00900"/>
    </source>
</evidence>
<evidence type="ECO:0000256" key="2">
    <source>
        <dbReference type="ARBA" id="ARBA00022723"/>
    </source>
</evidence>
<evidence type="ECO:0000256" key="4">
    <source>
        <dbReference type="ARBA" id="ARBA00022842"/>
    </source>
</evidence>